<sequence>MTRLVLPDPILTGPKPPRPRAVPASAYEFVGPAGRVTLAGLFGGHRRLAVHHRMPDLSRPGAAAPAEEIAAFLHAADTRLVVVSHTPYAKFAQYGRHFGRDLPGYSAVDNGFGADFPATRYLEGTARGDADTPGLSFFRLDGRFVRHLGSIAVPYLDFFDLVGVHGARHLD</sequence>
<dbReference type="Proteomes" id="UP001227101">
    <property type="component" value="Chromosome"/>
</dbReference>
<evidence type="ECO:0000313" key="2">
    <source>
        <dbReference type="Proteomes" id="UP001227101"/>
    </source>
</evidence>
<proteinExistence type="predicted"/>
<dbReference type="RefSeq" id="WP_285449140.1">
    <property type="nucleotide sequence ID" value="NZ_CP127173.1"/>
</dbReference>
<gene>
    <name evidence="1" type="ORF">QP939_27670</name>
</gene>
<dbReference type="Pfam" id="PF05988">
    <property type="entry name" value="DUF899"/>
    <property type="match status" value="1"/>
</dbReference>
<dbReference type="EMBL" id="CP127173">
    <property type="protein sequence ID" value="WIV52736.1"/>
    <property type="molecule type" value="Genomic_DNA"/>
</dbReference>
<protein>
    <submittedName>
        <fullName evidence="1">DUF899 family protein</fullName>
    </submittedName>
</protein>
<accession>A0ABY8X9R5</accession>
<reference evidence="1 2" key="1">
    <citation type="submission" date="2023-06" db="EMBL/GenBank/DDBJ databases">
        <authorList>
            <person name="Oyuntsetseg B."/>
            <person name="Kim S.B."/>
        </authorList>
    </citation>
    <scope>NUCLEOTIDE SEQUENCE [LARGE SCALE GENOMIC DNA]</scope>
    <source>
        <strain evidence="1 2">2-2</strain>
    </source>
</reference>
<keyword evidence="2" id="KW-1185">Reference proteome</keyword>
<name>A0ABY8X9R5_9PSEU</name>
<dbReference type="InterPro" id="IPR010296">
    <property type="entry name" value="DUF899_thioredox"/>
</dbReference>
<organism evidence="1 2">
    <name type="scientific">Amycolatopsis nalaikhensis</name>
    <dbReference type="NCBI Taxonomy" id="715472"/>
    <lineage>
        <taxon>Bacteria</taxon>
        <taxon>Bacillati</taxon>
        <taxon>Actinomycetota</taxon>
        <taxon>Actinomycetes</taxon>
        <taxon>Pseudonocardiales</taxon>
        <taxon>Pseudonocardiaceae</taxon>
        <taxon>Amycolatopsis</taxon>
    </lineage>
</organism>
<evidence type="ECO:0000313" key="1">
    <source>
        <dbReference type="EMBL" id="WIV52736.1"/>
    </source>
</evidence>